<keyword evidence="3" id="KW-1185">Reference proteome</keyword>
<dbReference type="EMBL" id="JABBWK010000015">
    <property type="protein sequence ID" value="KAG1902766.1"/>
    <property type="molecule type" value="Genomic_DNA"/>
</dbReference>
<dbReference type="Proteomes" id="UP001195769">
    <property type="component" value="Unassembled WGS sequence"/>
</dbReference>
<proteinExistence type="predicted"/>
<accession>A0AAD4EAT8</accession>
<dbReference type="EMBL" id="JABBWK010000015">
    <property type="protein sequence ID" value="KAG1902771.1"/>
    <property type="molecule type" value="Genomic_DNA"/>
</dbReference>
<name>A0AAD4EAT8_9AGAM</name>
<organism evidence="1 3">
    <name type="scientific">Suillus fuscotomentosus</name>
    <dbReference type="NCBI Taxonomy" id="1912939"/>
    <lineage>
        <taxon>Eukaryota</taxon>
        <taxon>Fungi</taxon>
        <taxon>Dikarya</taxon>
        <taxon>Basidiomycota</taxon>
        <taxon>Agaricomycotina</taxon>
        <taxon>Agaricomycetes</taxon>
        <taxon>Agaricomycetidae</taxon>
        <taxon>Boletales</taxon>
        <taxon>Suillineae</taxon>
        <taxon>Suillaceae</taxon>
        <taxon>Suillus</taxon>
    </lineage>
</organism>
<sequence length="204" mass="22113">MPDTGSFHKLPVLVHSGLSGGFSRLCPPTPCTAARCTLPPPFLQLSSHHPGHHYPLQHLSHLPHPKSQCLSGLCTPSLQHPAGCLPPHSTTLVPSTKWSLCPQNAASTNLLPTSLSLPTTALYNTCPSGPCTHYQTWSQLIAYTYRFTTCGSHHSDPPMPGVLYLPTPTESSLGDRTIQPFVHLVRAPTITRSQLIAYAYRILA</sequence>
<reference evidence="1" key="1">
    <citation type="journal article" date="2020" name="New Phytol.">
        <title>Comparative genomics reveals dynamic genome evolution in host specialist ectomycorrhizal fungi.</title>
        <authorList>
            <person name="Lofgren L.A."/>
            <person name="Nguyen N.H."/>
            <person name="Vilgalys R."/>
            <person name="Ruytinx J."/>
            <person name="Liao H.L."/>
            <person name="Branco S."/>
            <person name="Kuo A."/>
            <person name="LaButti K."/>
            <person name="Lipzen A."/>
            <person name="Andreopoulos W."/>
            <person name="Pangilinan J."/>
            <person name="Riley R."/>
            <person name="Hundley H."/>
            <person name="Na H."/>
            <person name="Barry K."/>
            <person name="Grigoriev I.V."/>
            <person name="Stajich J.E."/>
            <person name="Kennedy P.G."/>
        </authorList>
    </citation>
    <scope>NUCLEOTIDE SEQUENCE</scope>
    <source>
        <strain evidence="1">FC203</strain>
    </source>
</reference>
<dbReference type="GeneID" id="64660908"/>
<evidence type="ECO:0000313" key="3">
    <source>
        <dbReference type="Proteomes" id="UP001195769"/>
    </source>
</evidence>
<dbReference type="RefSeq" id="XP_041228341.1">
    <property type="nucleotide sequence ID" value="XM_041366610.1"/>
</dbReference>
<gene>
    <name evidence="1" type="ORF">F5891DRAFT_1185899</name>
    <name evidence="2" type="ORF">F5891DRAFT_1185903</name>
</gene>
<protein>
    <submittedName>
        <fullName evidence="1">Uncharacterized protein</fullName>
    </submittedName>
</protein>
<comment type="caution">
    <text evidence="1">The sequence shown here is derived from an EMBL/GenBank/DDBJ whole genome shotgun (WGS) entry which is preliminary data.</text>
</comment>
<evidence type="ECO:0000313" key="1">
    <source>
        <dbReference type="EMBL" id="KAG1902766.1"/>
    </source>
</evidence>
<dbReference type="AlphaFoldDB" id="A0AAD4EAT8"/>
<evidence type="ECO:0000313" key="2">
    <source>
        <dbReference type="EMBL" id="KAG1902771.1"/>
    </source>
</evidence>